<sequence>MQEMNGSDQWFCEEKGERRGVDTQRMVSLIHLGKLIYGRMIWRKELDGWNQLEIGNTSKRLHRPSHLTGASINNTLVWLPAFASILCYLIEVFGAGAVDGSNCQVKKTMKENRYWYIPLVLNIALSLLAEKRLKALGTTPAVSRIG</sequence>
<keyword evidence="1" id="KW-0812">Transmembrane</keyword>
<protein>
    <submittedName>
        <fullName evidence="2">DUF4339 domain-containing protein</fullName>
    </submittedName>
</protein>
<reference evidence="2 3" key="1">
    <citation type="submission" date="2020-04" db="EMBL/GenBank/DDBJ databases">
        <title>Molecular characterization of pseudomonads from Agaricus bisporus reveal novel blotch 2 pathogens in Western Europe.</title>
        <authorList>
            <person name="Taparia T."/>
            <person name="Krijger M."/>
            <person name="Haynes E."/>
            <person name="Elpinstone J.G."/>
            <person name="Noble R."/>
            <person name="Van Der Wolf J."/>
        </authorList>
    </citation>
    <scope>NUCLEOTIDE SEQUENCE [LARGE SCALE GENOMIC DNA]</scope>
    <source>
        <strain evidence="2 3">G9001</strain>
    </source>
</reference>
<dbReference type="RefSeq" id="WP_177104632.1">
    <property type="nucleotide sequence ID" value="NZ_JACAQA010000044.1"/>
</dbReference>
<accession>A0A7Y7WXN8</accession>
<gene>
    <name evidence="2" type="ORF">HX830_31105</name>
</gene>
<keyword evidence="1" id="KW-1133">Transmembrane helix</keyword>
<evidence type="ECO:0000313" key="2">
    <source>
        <dbReference type="EMBL" id="NWB89320.1"/>
    </source>
</evidence>
<dbReference type="EMBL" id="JACAQA010000044">
    <property type="protein sequence ID" value="NWB89320.1"/>
    <property type="molecule type" value="Genomic_DNA"/>
</dbReference>
<keyword evidence="1" id="KW-0472">Membrane</keyword>
<name>A0A7Y7WXN8_9PSED</name>
<dbReference type="AlphaFoldDB" id="A0A7Y7WXN8"/>
<dbReference type="Proteomes" id="UP000522864">
    <property type="component" value="Unassembled WGS sequence"/>
</dbReference>
<feature type="transmembrane region" description="Helical" evidence="1">
    <location>
        <begin position="76"/>
        <end position="98"/>
    </location>
</feature>
<proteinExistence type="predicted"/>
<evidence type="ECO:0000313" key="3">
    <source>
        <dbReference type="Proteomes" id="UP000522864"/>
    </source>
</evidence>
<comment type="caution">
    <text evidence="2">The sequence shown here is derived from an EMBL/GenBank/DDBJ whole genome shotgun (WGS) entry which is preliminary data.</text>
</comment>
<evidence type="ECO:0000256" key="1">
    <source>
        <dbReference type="SAM" id="Phobius"/>
    </source>
</evidence>
<organism evidence="2 3">
    <name type="scientific">Pseudomonas gingeri</name>
    <dbReference type="NCBI Taxonomy" id="117681"/>
    <lineage>
        <taxon>Bacteria</taxon>
        <taxon>Pseudomonadati</taxon>
        <taxon>Pseudomonadota</taxon>
        <taxon>Gammaproteobacteria</taxon>
        <taxon>Pseudomonadales</taxon>
        <taxon>Pseudomonadaceae</taxon>
        <taxon>Pseudomonas</taxon>
    </lineage>
</organism>
<feature type="transmembrane region" description="Helical" evidence="1">
    <location>
        <begin position="113"/>
        <end position="129"/>
    </location>
</feature>